<keyword evidence="3" id="KW-0949">S-adenosyl-L-methionine</keyword>
<organism evidence="7 8">
    <name type="scientific">Citrus sinensis</name>
    <name type="common">Sweet orange</name>
    <name type="synonym">Citrus aurantium var. sinensis</name>
    <dbReference type="NCBI Taxonomy" id="2711"/>
    <lineage>
        <taxon>Eukaryota</taxon>
        <taxon>Viridiplantae</taxon>
        <taxon>Streptophyta</taxon>
        <taxon>Embryophyta</taxon>
        <taxon>Tracheophyta</taxon>
        <taxon>Spermatophyta</taxon>
        <taxon>Magnoliopsida</taxon>
        <taxon>eudicotyledons</taxon>
        <taxon>Gunneridae</taxon>
        <taxon>Pentapetalae</taxon>
        <taxon>rosids</taxon>
        <taxon>malvids</taxon>
        <taxon>Sapindales</taxon>
        <taxon>Rutaceae</taxon>
        <taxon>Aurantioideae</taxon>
        <taxon>Citrus</taxon>
    </lineage>
</organism>
<proteinExistence type="predicted"/>
<dbReference type="PANTHER" id="PTHR21392">
    <property type="entry name" value="TRNA-URIDINE AMINOCARBOXYPROPYLTRANSFERASE 2"/>
    <property type="match status" value="1"/>
</dbReference>
<dbReference type="Proteomes" id="UP000027120">
    <property type="component" value="Unassembled WGS sequence"/>
</dbReference>
<dbReference type="InterPro" id="IPR005636">
    <property type="entry name" value="DTW"/>
</dbReference>
<dbReference type="OrthoDB" id="408541at2759"/>
<keyword evidence="8" id="KW-1185">Reference proteome</keyword>
<sequence length="389" mass="43817">MVATTSTISRAFSFTCMFKLCRPLFALSTRTHMESPRVNSALRSPARETHIGDTDDGFITLQEWQGWGAVSPLPALVQQIVEDLKALEKNFDAPMSFGGNGGRLQGDFKILEDKKHRATYQTLGESEKKLQFFTARQIACRLLGSQGYLCQKCWIAMEDCMCSKVKHCSLWYGVRFWLYMHPKDFLRQNNTGKLLWQVLGVQAATLCLYGVAEDEEIMWSAFKRAGKSKVWCLYPNKNAIKMSVQDTLGYGSSEDLEYTPMMTDGDNTLNFVLIDGTWSNSAAMFNRLKEKAKTVWDEEDIPCISLTMGASAMHKLRPQPSWDRTCTAAAAIGLLSELQLLPKFSSCGLDEAVEAIEDALAVLLEALTTRRLRMGRSVTRKARHNLNLW</sequence>
<dbReference type="KEGG" id="cit:102607799"/>
<keyword evidence="4" id="KW-0819">tRNA processing</keyword>
<name>A0A067E9V2_CITSI</name>
<dbReference type="Pfam" id="PF03942">
    <property type="entry name" value="DTW"/>
    <property type="match status" value="1"/>
</dbReference>
<evidence type="ECO:0000313" key="7">
    <source>
        <dbReference type="EMBL" id="KDO51853.1"/>
    </source>
</evidence>
<accession>A0A067E9V2</accession>
<dbReference type="GO" id="GO:0008033">
    <property type="term" value="P:tRNA processing"/>
    <property type="evidence" value="ECO:0007669"/>
    <property type="project" value="UniProtKB-KW"/>
</dbReference>
<dbReference type="AlphaFoldDB" id="A0A067E9V2"/>
<evidence type="ECO:0000313" key="8">
    <source>
        <dbReference type="Proteomes" id="UP000027120"/>
    </source>
</evidence>
<comment type="catalytic activity">
    <reaction evidence="5">
        <text>a uridine in tRNA + S-adenosyl-L-methionine = a 3-[(3S)-3-amino-3-carboxypropyl]uridine in tRNA + S-methyl-5'-thioadenosine + H(+)</text>
        <dbReference type="Rhea" id="RHEA:62432"/>
        <dbReference type="Rhea" id="RHEA-COMP:13339"/>
        <dbReference type="Rhea" id="RHEA-COMP:16092"/>
        <dbReference type="ChEBI" id="CHEBI:15378"/>
        <dbReference type="ChEBI" id="CHEBI:17509"/>
        <dbReference type="ChEBI" id="CHEBI:59789"/>
        <dbReference type="ChEBI" id="CHEBI:65315"/>
        <dbReference type="ChEBI" id="CHEBI:82930"/>
        <dbReference type="EC" id="2.5.1.25"/>
    </reaction>
</comment>
<feature type="domain" description="DTW" evidence="6">
    <location>
        <begin position="146"/>
        <end position="376"/>
    </location>
</feature>
<keyword evidence="2" id="KW-0808">Transferase</keyword>
<gene>
    <name evidence="7" type="ORF">CISIN_1g016430mg</name>
</gene>
<dbReference type="EC" id="2.5.1.25" evidence="1"/>
<dbReference type="GO" id="GO:0016432">
    <property type="term" value="F:tRNA-uridine aminocarboxypropyltransferase activity"/>
    <property type="evidence" value="ECO:0007669"/>
    <property type="project" value="UniProtKB-EC"/>
</dbReference>
<dbReference type="STRING" id="2711.A0A067E9V2"/>
<reference evidence="7 8" key="1">
    <citation type="submission" date="2014-04" db="EMBL/GenBank/DDBJ databases">
        <authorList>
            <consortium name="International Citrus Genome Consortium"/>
            <person name="Gmitter F."/>
            <person name="Chen C."/>
            <person name="Farmerie W."/>
            <person name="Harkins T."/>
            <person name="Desany B."/>
            <person name="Mohiuddin M."/>
            <person name="Kodira C."/>
            <person name="Borodovsky M."/>
            <person name="Lomsadze A."/>
            <person name="Burns P."/>
            <person name="Jenkins J."/>
            <person name="Prochnik S."/>
            <person name="Shu S."/>
            <person name="Chapman J."/>
            <person name="Pitluck S."/>
            <person name="Schmutz J."/>
            <person name="Rokhsar D."/>
        </authorList>
    </citation>
    <scope>NUCLEOTIDE SEQUENCE</scope>
</reference>
<dbReference type="PANTHER" id="PTHR21392:SF4">
    <property type="entry name" value="TRNA-URIDINE AMINOCARBOXYPROPYLTRANSFERASE"/>
    <property type="match status" value="1"/>
</dbReference>
<dbReference type="EMBL" id="KK785046">
    <property type="protein sequence ID" value="KDO51853.1"/>
    <property type="molecule type" value="Genomic_DNA"/>
</dbReference>
<dbReference type="eggNOG" id="ENOG502QRX3">
    <property type="taxonomic scope" value="Eukaryota"/>
</dbReference>
<dbReference type="InterPro" id="IPR039262">
    <property type="entry name" value="DTWD2/TAPT"/>
</dbReference>
<evidence type="ECO:0000256" key="2">
    <source>
        <dbReference type="ARBA" id="ARBA00022679"/>
    </source>
</evidence>
<dbReference type="SMART" id="SM01144">
    <property type="entry name" value="DTW"/>
    <property type="match status" value="1"/>
</dbReference>
<evidence type="ECO:0000259" key="6">
    <source>
        <dbReference type="SMART" id="SM01144"/>
    </source>
</evidence>
<evidence type="ECO:0000256" key="1">
    <source>
        <dbReference type="ARBA" id="ARBA00012386"/>
    </source>
</evidence>
<evidence type="ECO:0000256" key="3">
    <source>
        <dbReference type="ARBA" id="ARBA00022691"/>
    </source>
</evidence>
<evidence type="ECO:0000256" key="5">
    <source>
        <dbReference type="ARBA" id="ARBA00048718"/>
    </source>
</evidence>
<evidence type="ECO:0000256" key="4">
    <source>
        <dbReference type="ARBA" id="ARBA00022694"/>
    </source>
</evidence>
<dbReference type="PaxDb" id="2711-XP_006470129.1"/>
<protein>
    <recommendedName>
        <fullName evidence="1">tRNA-uridine aminocarboxypropyltransferase</fullName>
        <ecNumber evidence="1">2.5.1.25</ecNumber>
    </recommendedName>
</protein>